<comment type="subunit">
    <text evidence="7">Homodimer.</text>
</comment>
<keyword evidence="6 7" id="KW-0238">DNA-binding</keyword>
<keyword evidence="3 7" id="KW-0547">Nucleotide-binding</keyword>
<dbReference type="PIRSF" id="PIRSF005719">
    <property type="entry name" value="SMC"/>
    <property type="match status" value="1"/>
</dbReference>
<organism evidence="9 10">
    <name type="scientific">Aliidongia dinghuensis</name>
    <dbReference type="NCBI Taxonomy" id="1867774"/>
    <lineage>
        <taxon>Bacteria</taxon>
        <taxon>Pseudomonadati</taxon>
        <taxon>Pseudomonadota</taxon>
        <taxon>Alphaproteobacteria</taxon>
        <taxon>Rhodospirillales</taxon>
        <taxon>Dongiaceae</taxon>
        <taxon>Aliidongia</taxon>
    </lineage>
</organism>
<accession>A0A8J3E1Z4</accession>
<dbReference type="GO" id="GO:0016887">
    <property type="term" value="F:ATP hydrolysis activity"/>
    <property type="evidence" value="ECO:0007669"/>
    <property type="project" value="InterPro"/>
</dbReference>
<dbReference type="GO" id="GO:0005694">
    <property type="term" value="C:chromosome"/>
    <property type="evidence" value="ECO:0007669"/>
    <property type="project" value="InterPro"/>
</dbReference>
<dbReference type="GO" id="GO:0003677">
    <property type="term" value="F:DNA binding"/>
    <property type="evidence" value="ECO:0007669"/>
    <property type="project" value="UniProtKB-UniRule"/>
</dbReference>
<evidence type="ECO:0000313" key="10">
    <source>
        <dbReference type="Proteomes" id="UP000646365"/>
    </source>
</evidence>
<feature type="coiled-coil region" evidence="7">
    <location>
        <begin position="639"/>
        <end position="826"/>
    </location>
</feature>
<dbReference type="CDD" id="cd03278">
    <property type="entry name" value="ABC_SMC_barmotin"/>
    <property type="match status" value="1"/>
</dbReference>
<dbReference type="PANTHER" id="PTHR43977">
    <property type="entry name" value="STRUCTURAL MAINTENANCE OF CHROMOSOMES PROTEIN 3"/>
    <property type="match status" value="1"/>
</dbReference>
<feature type="domain" description="SMC hinge" evidence="8">
    <location>
        <begin position="507"/>
        <end position="597"/>
    </location>
</feature>
<feature type="binding site" evidence="7">
    <location>
        <begin position="32"/>
        <end position="39"/>
    </location>
    <ligand>
        <name>ATP</name>
        <dbReference type="ChEBI" id="CHEBI:30616"/>
    </ligand>
</feature>
<evidence type="ECO:0000256" key="2">
    <source>
        <dbReference type="ARBA" id="ARBA00022490"/>
    </source>
</evidence>
<feature type="coiled-coil region" evidence="7">
    <location>
        <begin position="177"/>
        <end position="271"/>
    </location>
</feature>
<dbReference type="Pfam" id="PF02463">
    <property type="entry name" value="SMC_N"/>
    <property type="match status" value="1"/>
</dbReference>
<dbReference type="EMBL" id="BMJQ01000005">
    <property type="protein sequence ID" value="GGF16591.1"/>
    <property type="molecule type" value="Genomic_DNA"/>
</dbReference>
<reference evidence="9" key="2">
    <citation type="submission" date="2020-09" db="EMBL/GenBank/DDBJ databases">
        <authorList>
            <person name="Sun Q."/>
            <person name="Zhou Y."/>
        </authorList>
    </citation>
    <scope>NUCLEOTIDE SEQUENCE</scope>
    <source>
        <strain evidence="9">CGMCC 1.15725</strain>
    </source>
</reference>
<reference evidence="9" key="1">
    <citation type="journal article" date="2014" name="Int. J. Syst. Evol. Microbiol.">
        <title>Complete genome sequence of Corynebacterium casei LMG S-19264T (=DSM 44701T), isolated from a smear-ripened cheese.</title>
        <authorList>
            <consortium name="US DOE Joint Genome Institute (JGI-PGF)"/>
            <person name="Walter F."/>
            <person name="Albersmeier A."/>
            <person name="Kalinowski J."/>
            <person name="Ruckert C."/>
        </authorList>
    </citation>
    <scope>NUCLEOTIDE SEQUENCE</scope>
    <source>
        <strain evidence="9">CGMCC 1.15725</strain>
    </source>
</reference>
<keyword evidence="10" id="KW-1185">Reference proteome</keyword>
<dbReference type="GO" id="GO:0030261">
    <property type="term" value="P:chromosome condensation"/>
    <property type="evidence" value="ECO:0007669"/>
    <property type="project" value="InterPro"/>
</dbReference>
<evidence type="ECO:0000256" key="3">
    <source>
        <dbReference type="ARBA" id="ARBA00022741"/>
    </source>
</evidence>
<protein>
    <recommendedName>
        <fullName evidence="7">Chromosome partition protein Smc</fullName>
    </recommendedName>
</protein>
<evidence type="ECO:0000256" key="1">
    <source>
        <dbReference type="ARBA" id="ARBA00004496"/>
    </source>
</evidence>
<dbReference type="Gene3D" id="3.40.50.300">
    <property type="entry name" value="P-loop containing nucleotide triphosphate hydrolases"/>
    <property type="match status" value="2"/>
</dbReference>
<name>A0A8J3E1Z4_9PROT</name>
<gene>
    <name evidence="7 9" type="primary">smc</name>
    <name evidence="9" type="ORF">GCM10011611_22950</name>
</gene>
<evidence type="ECO:0000256" key="7">
    <source>
        <dbReference type="HAMAP-Rule" id="MF_01894"/>
    </source>
</evidence>
<dbReference type="GO" id="GO:0007062">
    <property type="term" value="P:sister chromatid cohesion"/>
    <property type="evidence" value="ECO:0007669"/>
    <property type="project" value="InterPro"/>
</dbReference>
<dbReference type="SUPFAM" id="SSF52540">
    <property type="entry name" value="P-loop containing nucleoside triphosphate hydrolases"/>
    <property type="match status" value="1"/>
</dbReference>
<dbReference type="InterPro" id="IPR024704">
    <property type="entry name" value="SMC"/>
</dbReference>
<feature type="coiled-coil region" evidence="7">
    <location>
        <begin position="398"/>
        <end position="501"/>
    </location>
</feature>
<keyword evidence="2 7" id="KW-0963">Cytoplasm</keyword>
<feature type="coiled-coil region" evidence="7">
    <location>
        <begin position="951"/>
        <end position="992"/>
    </location>
</feature>
<dbReference type="InterPro" id="IPR011890">
    <property type="entry name" value="SMC_prok"/>
</dbReference>
<evidence type="ECO:0000313" key="9">
    <source>
        <dbReference type="EMBL" id="GGF16591.1"/>
    </source>
</evidence>
<dbReference type="InterPro" id="IPR003395">
    <property type="entry name" value="RecF/RecN/SMC_N"/>
</dbReference>
<dbReference type="GO" id="GO:0005737">
    <property type="term" value="C:cytoplasm"/>
    <property type="evidence" value="ECO:0007669"/>
    <property type="project" value="UniProtKB-SubCell"/>
</dbReference>
<dbReference type="AlphaFoldDB" id="A0A8J3E1Z4"/>
<dbReference type="NCBIfam" id="TIGR02168">
    <property type="entry name" value="SMC_prok_B"/>
    <property type="match status" value="1"/>
</dbReference>
<comment type="subcellular location">
    <subcellularLocation>
        <location evidence="1 7">Cytoplasm</location>
    </subcellularLocation>
</comment>
<comment type="function">
    <text evidence="7">Required for chromosome condensation and partitioning.</text>
</comment>
<dbReference type="RefSeq" id="WP_189045740.1">
    <property type="nucleotide sequence ID" value="NZ_BMJQ01000005.1"/>
</dbReference>
<comment type="similarity">
    <text evidence="7">Belongs to the SMC family.</text>
</comment>
<dbReference type="GO" id="GO:0005524">
    <property type="term" value="F:ATP binding"/>
    <property type="evidence" value="ECO:0007669"/>
    <property type="project" value="UniProtKB-UniRule"/>
</dbReference>
<dbReference type="InterPro" id="IPR027417">
    <property type="entry name" value="P-loop_NTPase"/>
</dbReference>
<dbReference type="HAMAP" id="MF_01894">
    <property type="entry name" value="Smc_prok"/>
    <property type="match status" value="1"/>
</dbReference>
<dbReference type="InterPro" id="IPR010935">
    <property type="entry name" value="SMC_hinge"/>
</dbReference>
<dbReference type="FunFam" id="3.40.50.300:FF:000901">
    <property type="entry name" value="Chromosome partition protein Smc"/>
    <property type="match status" value="1"/>
</dbReference>
<evidence type="ECO:0000256" key="6">
    <source>
        <dbReference type="ARBA" id="ARBA00023125"/>
    </source>
</evidence>
<evidence type="ECO:0000256" key="5">
    <source>
        <dbReference type="ARBA" id="ARBA00023054"/>
    </source>
</evidence>
<evidence type="ECO:0000256" key="4">
    <source>
        <dbReference type="ARBA" id="ARBA00022840"/>
    </source>
</evidence>
<proteinExistence type="inferred from homology"/>
<keyword evidence="5 7" id="KW-0175">Coiled coil</keyword>
<dbReference type="Proteomes" id="UP000646365">
    <property type="component" value="Unassembled WGS sequence"/>
</dbReference>
<evidence type="ECO:0000259" key="8">
    <source>
        <dbReference type="SMART" id="SM00968"/>
    </source>
</evidence>
<dbReference type="GO" id="GO:0006260">
    <property type="term" value="P:DNA replication"/>
    <property type="evidence" value="ECO:0007669"/>
    <property type="project" value="UniProtKB-UniRule"/>
</dbReference>
<comment type="caution">
    <text evidence="9">The sequence shown here is derived from an EMBL/GenBank/DDBJ whole genome shotgun (WGS) entry which is preliminary data.</text>
</comment>
<dbReference type="SMART" id="SM00968">
    <property type="entry name" value="SMC_hinge"/>
    <property type="match status" value="1"/>
</dbReference>
<dbReference type="GO" id="GO:0007059">
    <property type="term" value="P:chromosome segregation"/>
    <property type="evidence" value="ECO:0007669"/>
    <property type="project" value="UniProtKB-UniRule"/>
</dbReference>
<sequence length="1155" mass="125419">MQFTKLRLSGFKSFVDPTELLIEAGLTGIVGPNGCGKSNLVEALQWVMGETSARRLRGGDMDDVIFGGTTSKPARNIATVAVRLDNSERTAPAQLNDQDELEIERRIDRGKGSTYRVNARETRAKDVQLLFADASSGAGSSALVGQGRIGWLINAKPNERRVLLEEAAGIGGLQSRRHEAELKLSAAETNLTRLEDVAQQLDAQIERLKKQARQAERYRRLSEQIRKAEALVLHRAWCDQTARLATATQRLAETEARVAEVTAAAESAQAARTEAQDSLPGLRQAAVDARHKVERLAAGLAAISAEANRVAQALRDNQQRLSLLDQDIQREKRLSAEADSALARLHGERDGLKAQQDGEADEQQSASELVFAAKNAVSLAEGGLSQATAHAAAREAERAALARRTATLEERRQRLKRQWAEAEAKTRELDLLAIGPERLAGAAAEVAEAEEALAIARELAEAAESAIEKAQAAEAAAREPVQGAERRAVKLKAEIDGLRAVVASGTAKGFAPVLDRVRVAKGLETALGAALGDDLSAALDPAAAIHWADLPDEAGPLVPLPADVETFDRFVEAPPALARRLKRIGLVADAETGRQLQANLAPGQRLATRDGAVWRWDGLTIAAGAPSAAATRLAQRNHLSELEALEETVAEELASLQDAHRATRHAVEQAQAQDRAARESVRAATQRIATARNAEANLVAQAKAAEARHQAATEAKTRVTQELAEAEAQIAEAESEREALPDPALDRQEVERLRAEVGRLRAEESLQQRELDRLVRDAQNRRNRLASIEIEARAWIDRLEGAAAQQAELAARREQLDAEIEQLGARPEELAAERATLEDEIANARTTAELMAGDLGRAEVAAAEAERAFDTANRSLGTAREDRVRAEAGFEQATEALGTATQRIRDAFEVPPAELPALAEIPEEPGPETPAELETRFDRLKREREAIGPVNLMAETEMAEMSEERETIRRESADLTAAIARLRQAIQQLNREGRERLTQAFDAVNAHFQDLFVRLFGGGRAYLELVQHETDPLQAGLEIMASPPGKKLQVLSLLSGGERALTALALVFAVFLTNPAPICVLDEVDAPLDDANVERFITLVREIGRRTGTRFLIITHHRVSMARMDRLYGVTMAEKGISQLVSVELSTADRLRQSA</sequence>
<comment type="domain">
    <text evidence="7">Contains large globular domains required for ATP hydrolysis at each terminus and a third globular domain forming a flexible hinge near the middle of the molecule. These domains are separated by coiled-coil structures.</text>
</comment>
<keyword evidence="4 7" id="KW-0067">ATP-binding</keyword>